<evidence type="ECO:0000313" key="1">
    <source>
        <dbReference type="EMBL" id="AIU93971.1"/>
    </source>
</evidence>
<proteinExistence type="predicted"/>
<name>A0A097SR21_9NOCA</name>
<accession>A0A097SR21</accession>
<organism evidence="1">
    <name type="scientific">Rhodococcus sp. NS1</name>
    <dbReference type="NCBI Taxonomy" id="402236"/>
    <lineage>
        <taxon>Bacteria</taxon>
        <taxon>Bacillati</taxon>
        <taxon>Actinomycetota</taxon>
        <taxon>Actinomycetes</taxon>
        <taxon>Mycobacteriales</taxon>
        <taxon>Nocardiaceae</taxon>
        <taxon>Rhodococcus</taxon>
    </lineage>
</organism>
<geneLocation type="plasmid" evidence="1">
    <name>pNSL1</name>
</geneLocation>
<gene>
    <name evidence="1" type="ORF">LRS1606.537</name>
</gene>
<reference evidence="1" key="1">
    <citation type="submission" date="2014-03" db="EMBL/GenBank/DDBJ databases">
        <authorList>
            <person name="Zhang G."/>
            <person name="Zhu L."/>
            <person name="Fang P."/>
        </authorList>
    </citation>
    <scope>NUCLEOTIDE SEQUENCE</scope>
    <source>
        <strain evidence="1">NS1</strain>
        <plasmid evidence="1">pNSL1</plasmid>
    </source>
</reference>
<protein>
    <submittedName>
        <fullName evidence="1">Uncharacterized protein</fullName>
    </submittedName>
</protein>
<sequence>MASTARWRGSGKRDGEEYARNQRCYVPQWATCSNLADQGRTRCAPTEVGGELLGWFMEARREATRKVYGVLVAMPQGHSWAPPSSSESQ</sequence>
<dbReference type="EMBL" id="KJ605395">
    <property type="protein sequence ID" value="AIU93971.1"/>
    <property type="molecule type" value="Genomic_DNA"/>
</dbReference>
<keyword evidence="1" id="KW-0614">Plasmid</keyword>
<dbReference type="AlphaFoldDB" id="A0A097SR21"/>